<evidence type="ECO:0000313" key="5">
    <source>
        <dbReference type="Proteomes" id="UP000007431"/>
    </source>
</evidence>
<dbReference type="KEGG" id="scm:SCHCO_02618494"/>
<dbReference type="InterPro" id="IPR042532">
    <property type="entry name" value="EXOC3/Sec6_C"/>
</dbReference>
<dbReference type="OrthoDB" id="190098at2759"/>
<dbReference type="Gene3D" id="1.10.357.50">
    <property type="match status" value="1"/>
</dbReference>
<dbReference type="FunFam" id="1.10.357.50:FF:000006">
    <property type="entry name" value="Exocyst complex component sec6"/>
    <property type="match status" value="1"/>
</dbReference>
<dbReference type="GO" id="GO:0000145">
    <property type="term" value="C:exocyst"/>
    <property type="evidence" value="ECO:0007669"/>
    <property type="project" value="InterPro"/>
</dbReference>
<dbReference type="Gene3D" id="1.10.357.70">
    <property type="entry name" value="Exocyst complex component Sec6, C-terminal domain"/>
    <property type="match status" value="1"/>
</dbReference>
<reference evidence="4 5" key="1">
    <citation type="journal article" date="2010" name="Nat. Biotechnol.">
        <title>Genome sequence of the model mushroom Schizophyllum commune.</title>
        <authorList>
            <person name="Ohm R.A."/>
            <person name="de Jong J.F."/>
            <person name="Lugones L.G."/>
            <person name="Aerts A."/>
            <person name="Kothe E."/>
            <person name="Stajich J.E."/>
            <person name="de Vries R.P."/>
            <person name="Record E."/>
            <person name="Levasseur A."/>
            <person name="Baker S.E."/>
            <person name="Bartholomew K.A."/>
            <person name="Coutinho P.M."/>
            <person name="Erdmann S."/>
            <person name="Fowler T.J."/>
            <person name="Gathman A.C."/>
            <person name="Lombard V."/>
            <person name="Henrissat B."/>
            <person name="Knabe N."/>
            <person name="Kuees U."/>
            <person name="Lilly W.W."/>
            <person name="Lindquist E."/>
            <person name="Lucas S."/>
            <person name="Magnuson J.K."/>
            <person name="Piumi F."/>
            <person name="Raudaskoski M."/>
            <person name="Salamov A."/>
            <person name="Schmutz J."/>
            <person name="Schwarze F.W.M.R."/>
            <person name="vanKuyk P.A."/>
            <person name="Horton J.S."/>
            <person name="Grigoriev I.V."/>
            <person name="Woesten H.A.B."/>
        </authorList>
    </citation>
    <scope>NUCLEOTIDE SEQUENCE [LARGE SCALE GENOMIC DNA]</scope>
    <source>
        <strain evidence="5">H4-8 / FGSC 9210</strain>
    </source>
</reference>
<keyword evidence="2" id="KW-0813">Transport</keyword>
<dbReference type="AlphaFoldDB" id="D8Q0L6"/>
<dbReference type="GeneID" id="9595542"/>
<protein>
    <submittedName>
        <fullName evidence="4">Uncharacterized protein</fullName>
    </submittedName>
</protein>
<dbReference type="InterPro" id="IPR010326">
    <property type="entry name" value="EXOC3/Sec6"/>
</dbReference>
<evidence type="ECO:0000256" key="2">
    <source>
        <dbReference type="ARBA" id="ARBA00022448"/>
    </source>
</evidence>
<dbReference type="EMBL" id="GL377305">
    <property type="protein sequence ID" value="EFI98372.1"/>
    <property type="molecule type" value="Genomic_DNA"/>
</dbReference>
<dbReference type="Proteomes" id="UP000007431">
    <property type="component" value="Unassembled WGS sequence"/>
</dbReference>
<accession>D8Q0L6</accession>
<gene>
    <name evidence="4" type="ORF">SCHCODRAFT_256823</name>
</gene>
<comment type="similarity">
    <text evidence="1">Belongs to the SEC6 family.</text>
</comment>
<dbReference type="OMA" id="MNIGPKT"/>
<dbReference type="GO" id="GO:0006887">
    <property type="term" value="P:exocytosis"/>
    <property type="evidence" value="ECO:0007669"/>
    <property type="project" value="UniProtKB-KW"/>
</dbReference>
<organism evidence="5">
    <name type="scientific">Schizophyllum commune (strain H4-8 / FGSC 9210)</name>
    <name type="common">Split gill fungus</name>
    <dbReference type="NCBI Taxonomy" id="578458"/>
    <lineage>
        <taxon>Eukaryota</taxon>
        <taxon>Fungi</taxon>
        <taxon>Dikarya</taxon>
        <taxon>Basidiomycota</taxon>
        <taxon>Agaricomycotina</taxon>
        <taxon>Agaricomycetes</taxon>
        <taxon>Agaricomycetidae</taxon>
        <taxon>Agaricales</taxon>
        <taxon>Schizophyllaceae</taxon>
        <taxon>Schizophyllum</taxon>
    </lineage>
</organism>
<keyword evidence="3" id="KW-0268">Exocytosis</keyword>
<proteinExistence type="inferred from homology"/>
<evidence type="ECO:0000313" key="4">
    <source>
        <dbReference type="EMBL" id="EFI98372.1"/>
    </source>
</evidence>
<dbReference type="eggNOG" id="KOG2286">
    <property type="taxonomic scope" value="Eukaryota"/>
</dbReference>
<evidence type="ECO:0000256" key="1">
    <source>
        <dbReference type="ARBA" id="ARBA00009447"/>
    </source>
</evidence>
<dbReference type="FunCoup" id="D8Q0L6">
    <property type="interactions" value="104"/>
</dbReference>
<sequence>MAAAAGPASAAQAIGEYLQSPDDLAKVSAYRKKLEKEKASIDARLRTGVKEQLTATREGLRKLLNTRKNVQTIRDEMVQIDRECNDPQNHVATFDQISRVSMVHRNFEQTEEMVQNLLEMNSRLDMLENMLEEDSQDILGPAPNLLVIHFQLKQLEDFRNETMHQAKKASAQSRATLSQWFERLNGVIDAFDQYIIGLASNVLSIVRAGNPDVVVKLIKIAETEGREDEKAIAIRLVKKAAKMDAASKFKSMQANARVIKHYRSKIMKAISDSIQATFSDAYEQYANDPVGFLNDIGWMYQDIIRIESDVVPCFPPSYEVYSFYIREYHKALNNTLKRLVASDPGASVLLELFNWIKSYKADMKELNIPPELMEPPLLDGKEQDLIEDYVQLIIKKLDEWSANLMKTEVGEFTTRAEPPEIDSDGLYGMQGAVILFQMVNQQIDLATESGQGAILARVVAETNRVMRGIQETWVRTVEAEFKKQTEKPEEVASGLMEYCIALANDQIKSADYTEALLARVEPLVSEKYRVPISEHLNSAFDGYLDVARKCTQTLIDMMFNDLRPATKTLFQQAWYEGDVMAQIVATLRDYMEDFQSYLNPSLLDLLIDDLIESFLVTYLTALANASKLKMPSAANKIGDDIEAVFSFFSGYKKREELEAAFDIMNLVLAMLEASKDLIFLSFFEFAKIHGPNLQFVEGLVKARNDLDRSAVSEVMDSIKRKANSEDLTEPPAPTIMKKISVQSSFSRFLQRAT</sequence>
<name>D8Q0L6_SCHCM</name>
<keyword evidence="5" id="KW-1185">Reference proteome</keyword>
<dbReference type="RefSeq" id="XP_003033275.1">
    <property type="nucleotide sequence ID" value="XM_003033229.1"/>
</dbReference>
<dbReference type="GO" id="GO:0051601">
    <property type="term" value="P:exocyst localization"/>
    <property type="evidence" value="ECO:0007669"/>
    <property type="project" value="TreeGrafter"/>
</dbReference>
<dbReference type="GO" id="GO:0000149">
    <property type="term" value="F:SNARE binding"/>
    <property type="evidence" value="ECO:0007669"/>
    <property type="project" value="TreeGrafter"/>
</dbReference>
<dbReference type="STRING" id="578458.D8Q0L6"/>
<dbReference type="HOGENOM" id="CLU_011776_2_0_1"/>
<dbReference type="VEuPathDB" id="FungiDB:SCHCODRAFT_02618494"/>
<dbReference type="Pfam" id="PF06046">
    <property type="entry name" value="Sec6"/>
    <property type="match status" value="1"/>
</dbReference>
<dbReference type="PANTHER" id="PTHR21292">
    <property type="entry name" value="EXOCYST COMPLEX COMPONENT SEC6-RELATED"/>
    <property type="match status" value="1"/>
</dbReference>
<dbReference type="InParanoid" id="D8Q0L6"/>
<evidence type="ECO:0000256" key="3">
    <source>
        <dbReference type="ARBA" id="ARBA00022483"/>
    </source>
</evidence>
<dbReference type="PANTHER" id="PTHR21292:SF1">
    <property type="entry name" value="EXOCYST COMPLEX COMPONENT 3"/>
    <property type="match status" value="1"/>
</dbReference>